<proteinExistence type="predicted"/>
<dbReference type="Proteomes" id="UP000762676">
    <property type="component" value="Unassembled WGS sequence"/>
</dbReference>
<gene>
    <name evidence="1" type="ORF">ElyMa_001820800</name>
</gene>
<dbReference type="AlphaFoldDB" id="A0AAV4EI23"/>
<evidence type="ECO:0000313" key="1">
    <source>
        <dbReference type="EMBL" id="GFR60376.1"/>
    </source>
</evidence>
<sequence>MATLGQRQQACMSSVGPDRFKSLVYDIRIRSVRIAFQVCFHELKFSNLNRRSSENIPEKHPITGKVLLSLALHHKPMPQHVQGMHGNYKKKARFNSYIKDL</sequence>
<protein>
    <recommendedName>
        <fullName evidence="3">DDE Tnp4 domain-containing protein</fullName>
    </recommendedName>
</protein>
<dbReference type="EMBL" id="BMAT01003672">
    <property type="protein sequence ID" value="GFR60376.1"/>
    <property type="molecule type" value="Genomic_DNA"/>
</dbReference>
<evidence type="ECO:0000313" key="2">
    <source>
        <dbReference type="Proteomes" id="UP000762676"/>
    </source>
</evidence>
<evidence type="ECO:0008006" key="3">
    <source>
        <dbReference type="Google" id="ProtNLM"/>
    </source>
</evidence>
<organism evidence="1 2">
    <name type="scientific">Elysia marginata</name>
    <dbReference type="NCBI Taxonomy" id="1093978"/>
    <lineage>
        <taxon>Eukaryota</taxon>
        <taxon>Metazoa</taxon>
        <taxon>Spiralia</taxon>
        <taxon>Lophotrochozoa</taxon>
        <taxon>Mollusca</taxon>
        <taxon>Gastropoda</taxon>
        <taxon>Heterobranchia</taxon>
        <taxon>Euthyneura</taxon>
        <taxon>Panpulmonata</taxon>
        <taxon>Sacoglossa</taxon>
        <taxon>Placobranchoidea</taxon>
        <taxon>Plakobranchidae</taxon>
        <taxon>Elysia</taxon>
    </lineage>
</organism>
<accession>A0AAV4EI23</accession>
<reference evidence="1 2" key="1">
    <citation type="journal article" date="2021" name="Elife">
        <title>Chloroplast acquisition without the gene transfer in kleptoplastic sea slugs, Plakobranchus ocellatus.</title>
        <authorList>
            <person name="Maeda T."/>
            <person name="Takahashi S."/>
            <person name="Yoshida T."/>
            <person name="Shimamura S."/>
            <person name="Takaki Y."/>
            <person name="Nagai Y."/>
            <person name="Toyoda A."/>
            <person name="Suzuki Y."/>
            <person name="Arimoto A."/>
            <person name="Ishii H."/>
            <person name="Satoh N."/>
            <person name="Nishiyama T."/>
            <person name="Hasebe M."/>
            <person name="Maruyama T."/>
            <person name="Minagawa J."/>
            <person name="Obokata J."/>
            <person name="Shigenobu S."/>
        </authorList>
    </citation>
    <scope>NUCLEOTIDE SEQUENCE [LARGE SCALE GENOMIC DNA]</scope>
</reference>
<comment type="caution">
    <text evidence="1">The sequence shown here is derived from an EMBL/GenBank/DDBJ whole genome shotgun (WGS) entry which is preliminary data.</text>
</comment>
<keyword evidence="2" id="KW-1185">Reference proteome</keyword>
<name>A0AAV4EI23_9GAST</name>